<dbReference type="PRINTS" id="PR00985">
    <property type="entry name" value="TRNASYNTHLEU"/>
</dbReference>
<dbReference type="GO" id="GO:0006429">
    <property type="term" value="P:leucyl-tRNA aminoacylation"/>
    <property type="evidence" value="ECO:0007669"/>
    <property type="project" value="UniProtKB-UniRule"/>
</dbReference>
<dbReference type="InterPro" id="IPR002302">
    <property type="entry name" value="Leu-tRNA-ligase"/>
</dbReference>
<keyword evidence="3 9" id="KW-0436">Ligase</keyword>
<dbReference type="EMBL" id="JACGWT010000006">
    <property type="protein sequence ID" value="MBA8795867.1"/>
    <property type="molecule type" value="Genomic_DNA"/>
</dbReference>
<keyword evidence="15" id="KW-1185">Reference proteome</keyword>
<accession>A0A7W3P7D9</accession>
<dbReference type="SUPFAM" id="SSF50677">
    <property type="entry name" value="ValRS/IleRS/LeuRS editing domain"/>
    <property type="match status" value="1"/>
</dbReference>
<dbReference type="FunFam" id="3.40.50.620:FF:000056">
    <property type="entry name" value="Leucine--tRNA ligase"/>
    <property type="match status" value="1"/>
</dbReference>
<keyword evidence="5 9" id="KW-0067">ATP-binding</keyword>
<dbReference type="GO" id="GO:0002161">
    <property type="term" value="F:aminoacyl-tRNA deacylase activity"/>
    <property type="evidence" value="ECO:0007669"/>
    <property type="project" value="InterPro"/>
</dbReference>
<evidence type="ECO:0000259" key="13">
    <source>
        <dbReference type="Pfam" id="PF13603"/>
    </source>
</evidence>
<comment type="subcellular location">
    <subcellularLocation>
        <location evidence="9">Cytoplasm</location>
    </subcellularLocation>
</comment>
<organism evidence="14 15">
    <name type="scientific">Microlunatus kandeliicorticis</name>
    <dbReference type="NCBI Taxonomy" id="1759536"/>
    <lineage>
        <taxon>Bacteria</taxon>
        <taxon>Bacillati</taxon>
        <taxon>Actinomycetota</taxon>
        <taxon>Actinomycetes</taxon>
        <taxon>Propionibacteriales</taxon>
        <taxon>Propionibacteriaceae</taxon>
        <taxon>Microlunatus</taxon>
    </lineage>
</organism>
<proteinExistence type="inferred from homology"/>
<reference evidence="14 15" key="1">
    <citation type="submission" date="2020-07" db="EMBL/GenBank/DDBJ databases">
        <title>Sequencing the genomes of 1000 actinobacteria strains.</title>
        <authorList>
            <person name="Klenk H.-P."/>
        </authorList>
    </citation>
    <scope>NUCLEOTIDE SEQUENCE [LARGE SCALE GENOMIC DNA]</scope>
    <source>
        <strain evidence="14 15">DSM 100723</strain>
    </source>
</reference>
<evidence type="ECO:0000313" key="14">
    <source>
        <dbReference type="EMBL" id="MBA8795867.1"/>
    </source>
</evidence>
<dbReference type="Proteomes" id="UP000523079">
    <property type="component" value="Unassembled WGS sequence"/>
</dbReference>
<gene>
    <name evidence="9" type="primary">leuS</name>
    <name evidence="14" type="ORF">FHX74_003508</name>
</gene>
<evidence type="ECO:0000256" key="5">
    <source>
        <dbReference type="ARBA" id="ARBA00022840"/>
    </source>
</evidence>
<dbReference type="GO" id="GO:0005524">
    <property type="term" value="F:ATP binding"/>
    <property type="evidence" value="ECO:0007669"/>
    <property type="project" value="UniProtKB-UniRule"/>
</dbReference>
<keyword evidence="2 9" id="KW-0963">Cytoplasm</keyword>
<keyword evidence="4 9" id="KW-0547">Nucleotide-binding</keyword>
<evidence type="ECO:0000256" key="3">
    <source>
        <dbReference type="ARBA" id="ARBA00022598"/>
    </source>
</evidence>
<keyword evidence="6 9" id="KW-0648">Protein biosynthesis</keyword>
<evidence type="ECO:0000256" key="9">
    <source>
        <dbReference type="HAMAP-Rule" id="MF_00049"/>
    </source>
</evidence>
<dbReference type="AlphaFoldDB" id="A0A7W3P7D9"/>
<dbReference type="Gene3D" id="1.10.730.10">
    <property type="entry name" value="Isoleucyl-tRNA Synthetase, Domain 1"/>
    <property type="match status" value="1"/>
</dbReference>
<dbReference type="NCBIfam" id="TIGR00396">
    <property type="entry name" value="leuS_bact"/>
    <property type="match status" value="1"/>
</dbReference>
<dbReference type="CDD" id="cd00812">
    <property type="entry name" value="LeuRS_core"/>
    <property type="match status" value="1"/>
</dbReference>
<comment type="catalytic activity">
    <reaction evidence="8 9">
        <text>tRNA(Leu) + L-leucine + ATP = L-leucyl-tRNA(Leu) + AMP + diphosphate</text>
        <dbReference type="Rhea" id="RHEA:11688"/>
        <dbReference type="Rhea" id="RHEA-COMP:9613"/>
        <dbReference type="Rhea" id="RHEA-COMP:9622"/>
        <dbReference type="ChEBI" id="CHEBI:30616"/>
        <dbReference type="ChEBI" id="CHEBI:33019"/>
        <dbReference type="ChEBI" id="CHEBI:57427"/>
        <dbReference type="ChEBI" id="CHEBI:78442"/>
        <dbReference type="ChEBI" id="CHEBI:78494"/>
        <dbReference type="ChEBI" id="CHEBI:456215"/>
        <dbReference type="EC" id="6.1.1.4"/>
    </reaction>
</comment>
<evidence type="ECO:0000256" key="4">
    <source>
        <dbReference type="ARBA" id="ARBA00022741"/>
    </source>
</evidence>
<feature type="domain" description="Aminoacyl-tRNA synthetase class Ia" evidence="11">
    <location>
        <begin position="27"/>
        <end position="224"/>
    </location>
</feature>
<dbReference type="RefSeq" id="WP_407941500.1">
    <property type="nucleotide sequence ID" value="NZ_JACGWT010000006.1"/>
</dbReference>
<evidence type="ECO:0000256" key="7">
    <source>
        <dbReference type="ARBA" id="ARBA00023146"/>
    </source>
</evidence>
<dbReference type="CDD" id="cd07958">
    <property type="entry name" value="Anticodon_Ia_Leu_BEm"/>
    <property type="match status" value="1"/>
</dbReference>
<evidence type="ECO:0000259" key="12">
    <source>
        <dbReference type="Pfam" id="PF08264"/>
    </source>
</evidence>
<dbReference type="EC" id="6.1.1.4" evidence="9"/>
<feature type="domain" description="Methionyl/Valyl/Leucyl/Isoleucyl-tRNA synthetase anticodon-binding" evidence="12">
    <location>
        <begin position="677"/>
        <end position="800"/>
    </location>
</feature>
<evidence type="ECO:0000256" key="6">
    <source>
        <dbReference type="ARBA" id="ARBA00022917"/>
    </source>
</evidence>
<evidence type="ECO:0000256" key="10">
    <source>
        <dbReference type="RuleBase" id="RU363035"/>
    </source>
</evidence>
<comment type="caution">
    <text evidence="14">The sequence shown here is derived from an EMBL/GenBank/DDBJ whole genome shotgun (WGS) entry which is preliminary data.</text>
</comment>
<sequence>MTEQVERAEQAPAAEQRYDAVAAQERWQAYWEEHGTFVADDGETGRERRYVLDMFPYPSGDLHMGHAEAFVMGDVVARWFRAQGFEVMHPIGWDSFGLPAENAAIQRNAHPAEWTYANIETQARSFKRYGLSLDWTRRLHTSDPEYYRWTQWLFLRFRERGLAYRKASFVNWCPKDQTVLANEQVVGGLCERCGSVVTKRQLTQWFFKVTEYAQRLLDDMAELEGGWPERVLTMQRNWIGRSEGAWVDFAVEGPDGTARPEPMTVFTTRPDTLYGATFVVVAPEAALAAEIVTDEQRPAFEAYLEQTKRATEIERQSTERPKTGVFLGVHAVNPVNDERIPVYAADYVLAEYGTGAVMAVPAHDQRDLDFARALDLPVRVVVDTGAEDPATSGVAAPGNGQYVNSGVLDGLTDKTAGVSAITDQLEADGVGRRATIFRLRDWLLSRQRYWGCPIPIIHCERCGEVPVPDDQLPVELPYLKGADLAPKGTSPLAAATEWVNVDCPSCGGPASRDTDTMDTFVDSSWYFFRYCSPQDTEAPFDPDQVRAWMPVAQYVGGVEHAILHLLYMRFFTKVLFDMGLVDFTEPMRRLLNQGQVINQGKSMSKSLGNGVDLGAQIDEFGVDAIRLTVVFAGPPEDDIDWADVSPAGSLKFLQRAYRVAVEAGAGTPVGTNPATGDRTLRRTVHRYVDEIGTLVEGQRFNVAVARIMEMVNATRKAIDTGVGATDPAVREAAEMITVTLSLVAPYVAEEMWEQLGHQPSVADAGWPTVDSALLVTESVTCVLQVQGKVRGRLQVPPDVDEATLRELALADLAVVRALDGREVRTVIVRAPKLVSIVPA</sequence>
<dbReference type="PANTHER" id="PTHR43740">
    <property type="entry name" value="LEUCYL-TRNA SYNTHETASE"/>
    <property type="match status" value="1"/>
</dbReference>
<keyword evidence="7 9" id="KW-0030">Aminoacyl-tRNA synthetase</keyword>
<dbReference type="FunFam" id="1.10.730.10:FF:000002">
    <property type="entry name" value="Leucine--tRNA ligase"/>
    <property type="match status" value="1"/>
</dbReference>
<dbReference type="Pfam" id="PF08264">
    <property type="entry name" value="Anticodon_1"/>
    <property type="match status" value="1"/>
</dbReference>
<dbReference type="InterPro" id="IPR002300">
    <property type="entry name" value="aa-tRNA-synth_Ia"/>
</dbReference>
<dbReference type="Gene3D" id="3.40.50.620">
    <property type="entry name" value="HUPs"/>
    <property type="match status" value="2"/>
</dbReference>
<dbReference type="InterPro" id="IPR009008">
    <property type="entry name" value="Val/Leu/Ile-tRNA-synth_edit"/>
</dbReference>
<dbReference type="PANTHER" id="PTHR43740:SF2">
    <property type="entry name" value="LEUCINE--TRNA LIGASE, MITOCHONDRIAL"/>
    <property type="match status" value="1"/>
</dbReference>
<dbReference type="FunFam" id="3.40.50.620:FF:000003">
    <property type="entry name" value="Leucine--tRNA ligase"/>
    <property type="match status" value="1"/>
</dbReference>
<dbReference type="Pfam" id="PF00133">
    <property type="entry name" value="tRNA-synt_1"/>
    <property type="match status" value="2"/>
</dbReference>
<feature type="short sequence motif" description="'HIGH' region" evidence="9">
    <location>
        <begin position="56"/>
        <end position="66"/>
    </location>
</feature>
<feature type="binding site" evidence="9">
    <location>
        <position position="605"/>
    </location>
    <ligand>
        <name>ATP</name>
        <dbReference type="ChEBI" id="CHEBI:30616"/>
    </ligand>
</feature>
<feature type="domain" description="Leucyl-tRNA synthetase editing" evidence="13">
    <location>
        <begin position="236"/>
        <end position="425"/>
    </location>
</feature>
<dbReference type="InterPro" id="IPR009080">
    <property type="entry name" value="tRNAsynth_Ia_anticodon-bd"/>
</dbReference>
<dbReference type="GO" id="GO:0005829">
    <property type="term" value="C:cytosol"/>
    <property type="evidence" value="ECO:0007669"/>
    <property type="project" value="TreeGrafter"/>
</dbReference>
<dbReference type="Pfam" id="PF13603">
    <property type="entry name" value="tRNA-synt_1_2"/>
    <property type="match status" value="1"/>
</dbReference>
<evidence type="ECO:0000256" key="1">
    <source>
        <dbReference type="ARBA" id="ARBA00005594"/>
    </source>
</evidence>
<dbReference type="InterPro" id="IPR013155">
    <property type="entry name" value="M/V/L/I-tRNA-synth_anticd-bd"/>
</dbReference>
<dbReference type="SUPFAM" id="SSF52374">
    <property type="entry name" value="Nucleotidylyl transferase"/>
    <property type="match status" value="1"/>
</dbReference>
<evidence type="ECO:0000259" key="11">
    <source>
        <dbReference type="Pfam" id="PF00133"/>
    </source>
</evidence>
<dbReference type="Gene3D" id="3.10.20.590">
    <property type="match status" value="1"/>
</dbReference>
<name>A0A7W3P7D9_9ACTN</name>
<dbReference type="InterPro" id="IPR014729">
    <property type="entry name" value="Rossmann-like_a/b/a_fold"/>
</dbReference>
<dbReference type="InterPro" id="IPR025709">
    <property type="entry name" value="Leu_tRNA-synth_edit"/>
</dbReference>
<evidence type="ECO:0000256" key="8">
    <source>
        <dbReference type="ARBA" id="ARBA00047469"/>
    </source>
</evidence>
<dbReference type="Gene3D" id="3.90.740.10">
    <property type="entry name" value="Valyl/Leucyl/Isoleucyl-tRNA synthetase, editing domain"/>
    <property type="match status" value="1"/>
</dbReference>
<comment type="similarity">
    <text evidence="1 9 10">Belongs to the class-I aminoacyl-tRNA synthetase family.</text>
</comment>
<dbReference type="HAMAP" id="MF_00049_B">
    <property type="entry name" value="Leu_tRNA_synth_B"/>
    <property type="match status" value="1"/>
</dbReference>
<protein>
    <recommendedName>
        <fullName evidence="9">Leucine--tRNA ligase</fullName>
        <ecNumber evidence="9">6.1.1.4</ecNumber>
    </recommendedName>
    <alternativeName>
        <fullName evidence="9">Leucyl-tRNA synthetase</fullName>
        <shortName evidence="9">LeuRS</shortName>
    </alternativeName>
</protein>
<dbReference type="SUPFAM" id="SSF47323">
    <property type="entry name" value="Anticodon-binding domain of a subclass of class I aminoacyl-tRNA synthetases"/>
    <property type="match status" value="1"/>
</dbReference>
<dbReference type="PROSITE" id="PS00178">
    <property type="entry name" value="AA_TRNA_LIGASE_I"/>
    <property type="match status" value="1"/>
</dbReference>
<dbReference type="InterPro" id="IPR001412">
    <property type="entry name" value="aa-tRNA-synth_I_CS"/>
</dbReference>
<evidence type="ECO:0000313" key="15">
    <source>
        <dbReference type="Proteomes" id="UP000523079"/>
    </source>
</evidence>
<feature type="domain" description="Aminoacyl-tRNA synthetase class Ia" evidence="11">
    <location>
        <begin position="439"/>
        <end position="640"/>
    </location>
</feature>
<comment type="caution">
    <text evidence="9">Lacks conserved residue(s) required for the propagation of feature annotation.</text>
</comment>
<dbReference type="GO" id="GO:0004823">
    <property type="term" value="F:leucine-tRNA ligase activity"/>
    <property type="evidence" value="ECO:0007669"/>
    <property type="project" value="UniProtKB-UniRule"/>
</dbReference>
<evidence type="ECO:0000256" key="2">
    <source>
        <dbReference type="ARBA" id="ARBA00022490"/>
    </source>
</evidence>